<dbReference type="InterPro" id="IPR004692">
    <property type="entry name" value="SecG"/>
</dbReference>
<dbReference type="AlphaFoldDB" id="A0A8J3A6X0"/>
<evidence type="ECO:0000256" key="12">
    <source>
        <dbReference type="RuleBase" id="RU365087"/>
    </source>
</evidence>
<keyword evidence="5 12" id="KW-1003">Cell membrane</keyword>
<comment type="function">
    <text evidence="11 12">Involved in protein export. Participates in an early event of protein translocation.</text>
</comment>
<proteinExistence type="inferred from homology"/>
<keyword evidence="4 12" id="KW-0813">Transport</keyword>
<reference evidence="14" key="3">
    <citation type="submission" date="2020-09" db="EMBL/GenBank/DDBJ databases">
        <authorList>
            <person name="Sun Q."/>
            <person name="Zhou Y."/>
        </authorList>
    </citation>
    <scope>NUCLEOTIDE SEQUENCE</scope>
    <source>
        <strain evidence="14">CGMCC 1.14984</strain>
    </source>
</reference>
<comment type="caution">
    <text evidence="14">The sequence shown here is derived from an EMBL/GenBank/DDBJ whole genome shotgun (WGS) entry which is preliminary data.</text>
</comment>
<comment type="similarity">
    <text evidence="2 12">Belongs to the SecG family.</text>
</comment>
<evidence type="ECO:0000256" key="9">
    <source>
        <dbReference type="ARBA" id="ARBA00023010"/>
    </source>
</evidence>
<feature type="region of interest" description="Disordered" evidence="13">
    <location>
        <begin position="78"/>
        <end position="158"/>
    </location>
</feature>
<dbReference type="GO" id="GO:0015450">
    <property type="term" value="F:protein-transporting ATPase activity"/>
    <property type="evidence" value="ECO:0007669"/>
    <property type="project" value="UniProtKB-UniRule"/>
</dbReference>
<dbReference type="NCBIfam" id="TIGR00810">
    <property type="entry name" value="secG"/>
    <property type="match status" value="1"/>
</dbReference>
<evidence type="ECO:0000256" key="8">
    <source>
        <dbReference type="ARBA" id="ARBA00022989"/>
    </source>
</evidence>
<dbReference type="Pfam" id="PF03840">
    <property type="entry name" value="SecG"/>
    <property type="match status" value="1"/>
</dbReference>
<keyword evidence="10 12" id="KW-0472">Membrane</keyword>
<keyword evidence="7 12" id="KW-0653">Protein transport</keyword>
<reference evidence="14" key="1">
    <citation type="journal article" date="2014" name="Int. J. Syst. Evol. Microbiol.">
        <title>Complete genome sequence of Corynebacterium casei LMG S-19264T (=DSM 44701T), isolated from a smear-ripened cheese.</title>
        <authorList>
            <consortium name="US DOE Joint Genome Institute (JGI-PGF)"/>
            <person name="Walter F."/>
            <person name="Albersmeier A."/>
            <person name="Kalinowski J."/>
            <person name="Ruckert C."/>
        </authorList>
    </citation>
    <scope>NUCLEOTIDE SEQUENCE</scope>
    <source>
        <strain evidence="14">CGMCC 1.14984</strain>
    </source>
</reference>
<dbReference type="Proteomes" id="UP000621856">
    <property type="component" value="Unassembled WGS sequence"/>
</dbReference>
<evidence type="ECO:0000256" key="2">
    <source>
        <dbReference type="ARBA" id="ARBA00008445"/>
    </source>
</evidence>
<comment type="subcellular location">
    <subcellularLocation>
        <location evidence="1 12">Cell membrane</location>
        <topology evidence="1 12">Multi-pass membrane protein</topology>
    </subcellularLocation>
</comment>
<evidence type="ECO:0000313" key="17">
    <source>
        <dbReference type="Proteomes" id="UP000818603"/>
    </source>
</evidence>
<evidence type="ECO:0000256" key="5">
    <source>
        <dbReference type="ARBA" id="ARBA00022475"/>
    </source>
</evidence>
<feature type="transmembrane region" description="Helical" evidence="12">
    <location>
        <begin position="53"/>
        <end position="71"/>
    </location>
</feature>
<dbReference type="Proteomes" id="UP000818603">
    <property type="component" value="Unassembled WGS sequence"/>
</dbReference>
<accession>A0A8J3A6X0</accession>
<keyword evidence="9 12" id="KW-0811">Translocation</keyword>
<gene>
    <name evidence="14" type="primary">secG</name>
    <name evidence="15" type="ORF">FF098_007230</name>
    <name evidence="14" type="ORF">GCM10011355_14540</name>
</gene>
<keyword evidence="17" id="KW-1185">Reference proteome</keyword>
<sequence>METIILIIYCFIVIALVGVVLMQRSEGGALGMGGGGGGVMSGRGAASALTRTTSLLAAAYMGICLFLAVIAKEENPNQDFNEILGNDPAAPSRQLTPGEVTGDDLLDGFGTTDEPAEEPVTDEPLLEEIAPVETAPATEESSGDPAADSADEETPEQP</sequence>
<evidence type="ECO:0000256" key="4">
    <source>
        <dbReference type="ARBA" id="ARBA00022448"/>
    </source>
</evidence>
<keyword evidence="6 12" id="KW-0812">Transmembrane</keyword>
<evidence type="ECO:0000256" key="13">
    <source>
        <dbReference type="SAM" id="MobiDB-lite"/>
    </source>
</evidence>
<evidence type="ECO:0000313" key="15">
    <source>
        <dbReference type="EMBL" id="NHK27689.1"/>
    </source>
</evidence>
<dbReference type="EMBL" id="VCJR02000001">
    <property type="protein sequence ID" value="NHK27689.1"/>
    <property type="molecule type" value="Genomic_DNA"/>
</dbReference>
<keyword evidence="8 12" id="KW-1133">Transmembrane helix</keyword>
<evidence type="ECO:0000256" key="1">
    <source>
        <dbReference type="ARBA" id="ARBA00004651"/>
    </source>
</evidence>
<protein>
    <recommendedName>
        <fullName evidence="3 12">Protein-export membrane protein SecG</fullName>
    </recommendedName>
</protein>
<feature type="transmembrane region" description="Helical" evidence="12">
    <location>
        <begin position="6"/>
        <end position="22"/>
    </location>
</feature>
<dbReference type="PANTHER" id="PTHR34182">
    <property type="entry name" value="PROTEIN-EXPORT MEMBRANE PROTEIN SECG"/>
    <property type="match status" value="1"/>
</dbReference>
<evidence type="ECO:0000256" key="3">
    <source>
        <dbReference type="ARBA" id="ARBA00017876"/>
    </source>
</evidence>
<dbReference type="RefSeq" id="WP_155138852.1">
    <property type="nucleotide sequence ID" value="NZ_BMGZ01000001.1"/>
</dbReference>
<dbReference type="PRINTS" id="PR01651">
    <property type="entry name" value="SECGEXPORT"/>
</dbReference>
<organism evidence="14 16">
    <name type="scientific">Aquisalinus luteolus</name>
    <dbReference type="NCBI Taxonomy" id="1566827"/>
    <lineage>
        <taxon>Bacteria</taxon>
        <taxon>Pseudomonadati</taxon>
        <taxon>Pseudomonadota</taxon>
        <taxon>Alphaproteobacteria</taxon>
        <taxon>Parvularculales</taxon>
        <taxon>Parvularculaceae</taxon>
        <taxon>Aquisalinus</taxon>
    </lineage>
</organism>
<dbReference type="GO" id="GO:0009306">
    <property type="term" value="P:protein secretion"/>
    <property type="evidence" value="ECO:0007669"/>
    <property type="project" value="UniProtKB-UniRule"/>
</dbReference>
<evidence type="ECO:0000313" key="14">
    <source>
        <dbReference type="EMBL" id="GGH96200.1"/>
    </source>
</evidence>
<evidence type="ECO:0000256" key="10">
    <source>
        <dbReference type="ARBA" id="ARBA00023136"/>
    </source>
</evidence>
<dbReference type="GO" id="GO:0043952">
    <property type="term" value="P:protein transport by the Sec complex"/>
    <property type="evidence" value="ECO:0007669"/>
    <property type="project" value="TreeGrafter"/>
</dbReference>
<evidence type="ECO:0000313" key="16">
    <source>
        <dbReference type="Proteomes" id="UP000621856"/>
    </source>
</evidence>
<evidence type="ECO:0000256" key="11">
    <source>
        <dbReference type="ARBA" id="ARBA00025182"/>
    </source>
</evidence>
<dbReference type="PANTHER" id="PTHR34182:SF1">
    <property type="entry name" value="PROTEIN-EXPORT MEMBRANE PROTEIN SECG"/>
    <property type="match status" value="1"/>
</dbReference>
<name>A0A8J3A6X0_9PROT</name>
<feature type="compositionally biased region" description="Acidic residues" evidence="13">
    <location>
        <begin position="149"/>
        <end position="158"/>
    </location>
</feature>
<dbReference type="GO" id="GO:0005886">
    <property type="term" value="C:plasma membrane"/>
    <property type="evidence" value="ECO:0007669"/>
    <property type="project" value="UniProtKB-SubCell"/>
</dbReference>
<reference evidence="15 17" key="2">
    <citation type="submission" date="2020-02" db="EMBL/GenBank/DDBJ databases">
        <title>Genome sequence of Parvularcula flava strain NH6-79.</title>
        <authorList>
            <person name="Abdul Karim M.H."/>
            <person name="Lam M.Q."/>
            <person name="Chen S.J."/>
            <person name="Yahya A."/>
            <person name="Shahir S."/>
            <person name="Shamsir M.S."/>
            <person name="Chong C.S."/>
        </authorList>
    </citation>
    <scope>NUCLEOTIDE SEQUENCE [LARGE SCALE GENOMIC DNA]</scope>
    <source>
        <strain evidence="15 17">NH6-79</strain>
    </source>
</reference>
<feature type="compositionally biased region" description="Acidic residues" evidence="13">
    <location>
        <begin position="114"/>
        <end position="126"/>
    </location>
</feature>
<evidence type="ECO:0000256" key="6">
    <source>
        <dbReference type="ARBA" id="ARBA00022692"/>
    </source>
</evidence>
<evidence type="ECO:0000256" key="7">
    <source>
        <dbReference type="ARBA" id="ARBA00022927"/>
    </source>
</evidence>
<dbReference type="GO" id="GO:0065002">
    <property type="term" value="P:intracellular protein transmembrane transport"/>
    <property type="evidence" value="ECO:0007669"/>
    <property type="project" value="TreeGrafter"/>
</dbReference>
<dbReference type="EMBL" id="BMGZ01000001">
    <property type="protein sequence ID" value="GGH96200.1"/>
    <property type="molecule type" value="Genomic_DNA"/>
</dbReference>